<comment type="caution">
    <text evidence="2">The sequence shown here is derived from an EMBL/GenBank/DDBJ whole genome shotgun (WGS) entry which is preliminary data.</text>
</comment>
<dbReference type="Proteomes" id="UP000277570">
    <property type="component" value="Unassembled WGS sequence"/>
</dbReference>
<dbReference type="InterPro" id="IPR010359">
    <property type="entry name" value="IrrE_HExxH"/>
</dbReference>
<keyword evidence="3" id="KW-1185">Reference proteome</keyword>
<feature type="domain" description="IrrE N-terminal-like" evidence="1">
    <location>
        <begin position="11"/>
        <end position="120"/>
    </location>
</feature>
<protein>
    <submittedName>
        <fullName evidence="2">Phage protein</fullName>
    </submittedName>
</protein>
<dbReference type="EMBL" id="UYIN01000020">
    <property type="protein sequence ID" value="VDG73397.1"/>
    <property type="molecule type" value="Genomic_DNA"/>
</dbReference>
<evidence type="ECO:0000313" key="3">
    <source>
        <dbReference type="Proteomes" id="UP000277570"/>
    </source>
</evidence>
<proteinExistence type="predicted"/>
<gene>
    <name evidence="2" type="ORF">NCTC10913_03732</name>
</gene>
<reference evidence="2 3" key="1">
    <citation type="submission" date="2018-11" db="EMBL/GenBank/DDBJ databases">
        <authorList>
            <consortium name="Pathogen Informatics"/>
        </authorList>
    </citation>
    <scope>NUCLEOTIDE SEQUENCE [LARGE SCALE GENOMIC DNA]</scope>
    <source>
        <strain evidence="2 3">NCTC10913</strain>
    </source>
</reference>
<dbReference type="Pfam" id="PF06114">
    <property type="entry name" value="Peptidase_M78"/>
    <property type="match status" value="1"/>
</dbReference>
<evidence type="ECO:0000259" key="1">
    <source>
        <dbReference type="Pfam" id="PF06114"/>
    </source>
</evidence>
<sequence>MTRYESLIIYAEKMGVKVKEKNFRTYKKYGRTIRNTIYINSSMTNYEKIEVLSEEIGHFKTTFGNISDLSNIKNSKLEKIARREGYKIFAKPSLLIDAIKSGATDDYEIADYLSVSKEILKDVIEDLKAQYGIRIPIGDYYLYLEPHLDIALNKDKINKKNNKGDVFNGKEQQ</sequence>
<name>A0ABY6SXS8_9CLOT</name>
<dbReference type="RefSeq" id="WP_125149513.1">
    <property type="nucleotide sequence ID" value="NZ_UYIN01000020.1"/>
</dbReference>
<organism evidence="2 3">
    <name type="scientific">Clostridium carnis</name>
    <dbReference type="NCBI Taxonomy" id="1530"/>
    <lineage>
        <taxon>Bacteria</taxon>
        <taxon>Bacillati</taxon>
        <taxon>Bacillota</taxon>
        <taxon>Clostridia</taxon>
        <taxon>Eubacteriales</taxon>
        <taxon>Clostridiaceae</taxon>
        <taxon>Clostridium</taxon>
    </lineage>
</organism>
<evidence type="ECO:0000313" key="2">
    <source>
        <dbReference type="EMBL" id="VDG73397.1"/>
    </source>
</evidence>
<accession>A0ABY6SXS8</accession>